<comment type="similarity">
    <text evidence="5">Belongs to the class I-like SAM-binding methyltransferase superfamily. rRNA adenine N(6)-methyltransferase family.</text>
</comment>
<feature type="binding site" evidence="5">
    <location>
        <position position="47"/>
    </location>
    <ligand>
        <name>S-adenosyl-L-methionine</name>
        <dbReference type="ChEBI" id="CHEBI:59789"/>
    </ligand>
</feature>
<evidence type="ECO:0000256" key="4">
    <source>
        <dbReference type="ARBA" id="ARBA00022884"/>
    </source>
</evidence>
<reference evidence="8" key="1">
    <citation type="submission" date="2015-03" db="EMBL/GenBank/DDBJ databases">
        <authorList>
            <consortium name="Pathogen Informatics"/>
        </authorList>
    </citation>
    <scope>NUCLEOTIDE SEQUENCE [LARGE SCALE GENOMIC DNA]</scope>
    <source>
        <strain evidence="8">NCTC11134</strain>
    </source>
</reference>
<dbReference type="Proteomes" id="UP000057820">
    <property type="component" value="Chromosome 1"/>
</dbReference>
<dbReference type="PROSITE" id="PS01131">
    <property type="entry name" value="RRNA_A_DIMETH"/>
    <property type="match status" value="1"/>
</dbReference>
<gene>
    <name evidence="7" type="primary">rsmA_1</name>
    <name evidence="7" type="ORF">ERS450000_01376</name>
</gene>
<dbReference type="EMBL" id="LN868938">
    <property type="protein sequence ID" value="CRY75521.1"/>
    <property type="molecule type" value="Genomic_DNA"/>
</dbReference>
<evidence type="ECO:0000259" key="6">
    <source>
        <dbReference type="SMART" id="SM00650"/>
    </source>
</evidence>
<proteinExistence type="inferred from homology"/>
<dbReference type="Gene3D" id="3.40.50.150">
    <property type="entry name" value="Vaccinia Virus protein VP39"/>
    <property type="match status" value="1"/>
</dbReference>
<organism evidence="7 8">
    <name type="scientific">Nocardia farcinica</name>
    <dbReference type="NCBI Taxonomy" id="37329"/>
    <lineage>
        <taxon>Bacteria</taxon>
        <taxon>Bacillati</taxon>
        <taxon>Actinomycetota</taxon>
        <taxon>Actinomycetes</taxon>
        <taxon>Mycobacteriales</taxon>
        <taxon>Nocardiaceae</taxon>
        <taxon>Nocardia</taxon>
    </lineage>
</organism>
<evidence type="ECO:0000256" key="1">
    <source>
        <dbReference type="ARBA" id="ARBA00022603"/>
    </source>
</evidence>
<dbReference type="SMART" id="SM00650">
    <property type="entry name" value="rADc"/>
    <property type="match status" value="1"/>
</dbReference>
<feature type="binding site" evidence="5">
    <location>
        <position position="68"/>
    </location>
    <ligand>
        <name>S-adenosyl-L-methionine</name>
        <dbReference type="ChEBI" id="CHEBI:59789"/>
    </ligand>
</feature>
<dbReference type="InterPro" id="IPR020598">
    <property type="entry name" value="rRNA_Ade_methylase_Trfase_N"/>
</dbReference>
<dbReference type="EC" id="2.1.1.182" evidence="7"/>
<dbReference type="PANTHER" id="PTHR11727">
    <property type="entry name" value="DIMETHYLADENOSINE TRANSFERASE"/>
    <property type="match status" value="1"/>
</dbReference>
<feature type="binding site" evidence="5">
    <location>
        <position position="93"/>
    </location>
    <ligand>
        <name>S-adenosyl-L-methionine</name>
        <dbReference type="ChEBI" id="CHEBI:59789"/>
    </ligand>
</feature>
<evidence type="ECO:0000256" key="5">
    <source>
        <dbReference type="PROSITE-ProRule" id="PRU01026"/>
    </source>
</evidence>
<dbReference type="Pfam" id="PF00398">
    <property type="entry name" value="RrnaAD"/>
    <property type="match status" value="1"/>
</dbReference>
<evidence type="ECO:0000256" key="3">
    <source>
        <dbReference type="ARBA" id="ARBA00022691"/>
    </source>
</evidence>
<name>A0A0H5NZI9_NOCFR</name>
<dbReference type="PANTHER" id="PTHR11727:SF7">
    <property type="entry name" value="DIMETHYLADENOSINE TRANSFERASE-RELATED"/>
    <property type="match status" value="1"/>
</dbReference>
<dbReference type="GO" id="GO:0052908">
    <property type="term" value="F:16S rRNA (adenine(1518)-N(6)/adenine(1519)-N(6))-dimethyltransferase activity"/>
    <property type="evidence" value="ECO:0007669"/>
    <property type="project" value="UniProtKB-EC"/>
</dbReference>
<dbReference type="KEGG" id="nfr:ERS450000_01376"/>
<keyword evidence="4 5" id="KW-0694">RNA-binding</keyword>
<sequence length="269" mass="29221">MSRASSRAARAGARKRFSQNFLADPDIARRIVRSAGVGAGDLVLEIGPGDGMLTAQLLGVAGRVLAYEIDARYAARLQARYAADPRIHCYHKDFRDAPLPDEPFGVVANVPFGSTTDIVRWCLAARQLTSATLLTQREFARKHTGDYGRWSKLTVTHWPTTTMHLGARIDRRHFRPVPRVDGALLHLRRRPDPLLAGAAARDYRRLVELGFTGIGGSLAATLATAFPPRRVRAACAAAGIPAGTPVGLVAPERWFALFRALRPGAATGR</sequence>
<dbReference type="InterPro" id="IPR029063">
    <property type="entry name" value="SAM-dependent_MTases_sf"/>
</dbReference>
<feature type="domain" description="Ribosomal RNA adenine methylase transferase N-terminal" evidence="6">
    <location>
        <begin position="27"/>
        <end position="191"/>
    </location>
</feature>
<feature type="binding site" evidence="5">
    <location>
        <position position="109"/>
    </location>
    <ligand>
        <name>S-adenosyl-L-methionine</name>
        <dbReference type="ChEBI" id="CHEBI:59789"/>
    </ligand>
</feature>
<dbReference type="NCBIfam" id="NF000499">
    <property type="entry name" value="Erm23S_rRNA_broad"/>
    <property type="match status" value="1"/>
</dbReference>
<evidence type="ECO:0000256" key="2">
    <source>
        <dbReference type="ARBA" id="ARBA00022679"/>
    </source>
</evidence>
<evidence type="ECO:0000313" key="8">
    <source>
        <dbReference type="Proteomes" id="UP000057820"/>
    </source>
</evidence>
<protein>
    <submittedName>
        <fullName evidence="7">Ribosomal RNA small subunit methyltransferase A</fullName>
        <ecNumber evidence="7">2.1.1.182</ecNumber>
    </submittedName>
</protein>
<dbReference type="GO" id="GO:0005829">
    <property type="term" value="C:cytosol"/>
    <property type="evidence" value="ECO:0007669"/>
    <property type="project" value="TreeGrafter"/>
</dbReference>
<dbReference type="PROSITE" id="PS51689">
    <property type="entry name" value="SAM_RNA_A_N6_MT"/>
    <property type="match status" value="1"/>
</dbReference>
<keyword evidence="1 5" id="KW-0489">Methyltransferase</keyword>
<dbReference type="InterPro" id="IPR001737">
    <property type="entry name" value="KsgA/Erm"/>
</dbReference>
<keyword evidence="3 5" id="KW-0949">S-adenosyl-L-methionine</keyword>
<dbReference type="SUPFAM" id="SSF53335">
    <property type="entry name" value="S-adenosyl-L-methionine-dependent methyltransferases"/>
    <property type="match status" value="1"/>
</dbReference>
<feature type="binding site" evidence="5">
    <location>
        <position position="20"/>
    </location>
    <ligand>
        <name>S-adenosyl-L-methionine</name>
        <dbReference type="ChEBI" id="CHEBI:59789"/>
    </ligand>
</feature>
<dbReference type="CDD" id="cd02440">
    <property type="entry name" value="AdoMet_MTases"/>
    <property type="match status" value="1"/>
</dbReference>
<feature type="binding site" evidence="5">
    <location>
        <position position="22"/>
    </location>
    <ligand>
        <name>S-adenosyl-L-methionine</name>
        <dbReference type="ChEBI" id="CHEBI:59789"/>
    </ligand>
</feature>
<dbReference type="InterPro" id="IPR020596">
    <property type="entry name" value="rRNA_Ade_Mease_Trfase_CS"/>
</dbReference>
<evidence type="ECO:0000313" key="7">
    <source>
        <dbReference type="EMBL" id="CRY75521.1"/>
    </source>
</evidence>
<dbReference type="AlphaFoldDB" id="A0A0H5NZI9"/>
<accession>A0A0H5NZI9</accession>
<keyword evidence="2 5" id="KW-0808">Transferase</keyword>
<dbReference type="GO" id="GO:0003723">
    <property type="term" value="F:RNA binding"/>
    <property type="evidence" value="ECO:0007669"/>
    <property type="project" value="UniProtKB-UniRule"/>
</dbReference>